<dbReference type="EMBL" id="AGEJ01000018">
    <property type="protein sequence ID" value="EMD16650.1"/>
    <property type="molecule type" value="Genomic_DNA"/>
</dbReference>
<dbReference type="InterPro" id="IPR050313">
    <property type="entry name" value="Carb_Metab_HTH_regulators"/>
</dbReference>
<dbReference type="PANTHER" id="PTHR30363">
    <property type="entry name" value="HTH-TYPE TRANSCRIPTIONAL REGULATOR SRLR-RELATED"/>
    <property type="match status" value="1"/>
</dbReference>
<dbReference type="GO" id="GO:0003700">
    <property type="term" value="F:DNA-binding transcription factor activity"/>
    <property type="evidence" value="ECO:0007669"/>
    <property type="project" value="InterPro"/>
</dbReference>
<evidence type="ECO:0000256" key="5">
    <source>
        <dbReference type="ARBA" id="ARBA00023163"/>
    </source>
</evidence>
<dbReference type="RefSeq" id="WP_004803117.1">
    <property type="nucleotide sequence ID" value="NZ_AUGJ01000002.1"/>
</dbReference>
<dbReference type="InterPro" id="IPR001034">
    <property type="entry name" value="DeoR_HTH"/>
</dbReference>
<feature type="domain" description="HTH deoR-type" evidence="7">
    <location>
        <begin position="1"/>
        <end position="56"/>
    </location>
</feature>
<evidence type="ECO:0000313" key="8">
    <source>
        <dbReference type="EMBL" id="EMD16650.1"/>
    </source>
</evidence>
<evidence type="ECO:0000259" key="7">
    <source>
        <dbReference type="PROSITE" id="PS51000"/>
    </source>
</evidence>
<dbReference type="Gene3D" id="1.10.10.10">
    <property type="entry name" value="Winged helix-like DNA-binding domain superfamily/Winged helix DNA-binding domain"/>
    <property type="match status" value="1"/>
</dbReference>
<evidence type="ECO:0000313" key="9">
    <source>
        <dbReference type="Proteomes" id="UP000011758"/>
    </source>
</evidence>
<dbReference type="InterPro" id="IPR018356">
    <property type="entry name" value="Tscrpt_reg_HTH_DeoR_CS"/>
</dbReference>
<dbReference type="Pfam" id="PF08220">
    <property type="entry name" value="HTH_DeoR"/>
    <property type="match status" value="1"/>
</dbReference>
<evidence type="ECO:0000256" key="6">
    <source>
        <dbReference type="ARBA" id="ARBA00024937"/>
    </source>
</evidence>
<dbReference type="Gene3D" id="3.40.50.1360">
    <property type="match status" value="1"/>
</dbReference>
<dbReference type="AlphaFoldDB" id="M2Q135"/>
<dbReference type="Proteomes" id="UP000011758">
    <property type="component" value="Unassembled WGS sequence"/>
</dbReference>
<dbReference type="InterPro" id="IPR036390">
    <property type="entry name" value="WH_DNA-bd_sf"/>
</dbReference>
<dbReference type="STRING" id="999415.HMPREF9943_01204"/>
<dbReference type="BioCyc" id="ECAT999415-HMP:GTTI-1238-MONOMER"/>
<keyword evidence="9" id="KW-1185">Reference proteome</keyword>
<dbReference type="InterPro" id="IPR037171">
    <property type="entry name" value="NagB/RpiA_transferase-like"/>
</dbReference>
<sequence length="247" mass="28159">MNQRQTKILEYLLKHQKVEVVRLAELFKVSQVTIRKDLTFLEAENMIIREHGFARLNNNDDLNTRLAYHYNEKQMIALKAIENVKDGETVMIESGSCCALVAKALAVHRKDITIITNSAFICDYVRKESLSLILLGGQYQKESQVMVGPLTRENVSHFFVDKLFIGTDGFTKQSGFTGKDYLRSETVKDMSKQAKEVIIVTESEKFGLQGTVNLIALSRISKIITDKFISNEYKDYFLSKTITIIES</sequence>
<dbReference type="eggNOG" id="COG1349">
    <property type="taxonomic scope" value="Bacteria"/>
</dbReference>
<evidence type="ECO:0000256" key="2">
    <source>
        <dbReference type="ARBA" id="ARBA00022491"/>
    </source>
</evidence>
<dbReference type="SMART" id="SM01134">
    <property type="entry name" value="DeoRC"/>
    <property type="match status" value="1"/>
</dbReference>
<dbReference type="PROSITE" id="PS00894">
    <property type="entry name" value="HTH_DEOR_1"/>
    <property type="match status" value="1"/>
</dbReference>
<dbReference type="SMART" id="SM00420">
    <property type="entry name" value="HTH_DEOR"/>
    <property type="match status" value="1"/>
</dbReference>
<protein>
    <recommendedName>
        <fullName evidence="1">Lactose phosphotransferase system repressor</fullName>
    </recommendedName>
</protein>
<dbReference type="GO" id="GO:0003677">
    <property type="term" value="F:DNA binding"/>
    <property type="evidence" value="ECO:0007669"/>
    <property type="project" value="UniProtKB-KW"/>
</dbReference>
<dbReference type="OrthoDB" id="9797223at2"/>
<dbReference type="PANTHER" id="PTHR30363:SF4">
    <property type="entry name" value="GLYCEROL-3-PHOSPHATE REGULON REPRESSOR"/>
    <property type="match status" value="1"/>
</dbReference>
<dbReference type="Pfam" id="PF00455">
    <property type="entry name" value="DeoRC"/>
    <property type="match status" value="1"/>
</dbReference>
<dbReference type="SUPFAM" id="SSF100950">
    <property type="entry name" value="NagB/RpiA/CoA transferase-like"/>
    <property type="match status" value="1"/>
</dbReference>
<keyword evidence="4" id="KW-0238">DNA-binding</keyword>
<gene>
    <name evidence="8" type="ORF">HMPREF9943_01204</name>
</gene>
<comment type="function">
    <text evidence="6">Repressor of the lactose catabolism operon. Galactose-6-phosphate is the inducer.</text>
</comment>
<dbReference type="InterPro" id="IPR014036">
    <property type="entry name" value="DeoR-like_C"/>
</dbReference>
<keyword evidence="5" id="KW-0804">Transcription</keyword>
<accession>M2Q135</accession>
<proteinExistence type="predicted"/>
<evidence type="ECO:0000256" key="4">
    <source>
        <dbReference type="ARBA" id="ARBA00023125"/>
    </source>
</evidence>
<dbReference type="SUPFAM" id="SSF46785">
    <property type="entry name" value="Winged helix' DNA-binding domain"/>
    <property type="match status" value="1"/>
</dbReference>
<dbReference type="PATRIC" id="fig|999415.3.peg.1223"/>
<keyword evidence="2" id="KW-0678">Repressor</keyword>
<keyword evidence="3" id="KW-0805">Transcription regulation</keyword>
<evidence type="ECO:0000256" key="3">
    <source>
        <dbReference type="ARBA" id="ARBA00023015"/>
    </source>
</evidence>
<reference evidence="8 9" key="1">
    <citation type="submission" date="2013-02" db="EMBL/GenBank/DDBJ databases">
        <title>The Genome Sequence of Lactobacillus catenaformis F0143.</title>
        <authorList>
            <consortium name="The Broad Institute Genome Sequencing Platform"/>
            <person name="Earl A."/>
            <person name="Ward D."/>
            <person name="Feldgarden M."/>
            <person name="Gevers D."/>
            <person name="Izard J."/>
            <person name="Blanton J.M."/>
            <person name="Mathney J."/>
            <person name="Dewhirst F.E."/>
            <person name="Young S.K."/>
            <person name="Zeng Q."/>
            <person name="Gargeya S."/>
            <person name="Fitzgerald M."/>
            <person name="Haas B."/>
            <person name="Abouelleil A."/>
            <person name="Alvarado L."/>
            <person name="Arachchi H.M."/>
            <person name="Berlin A."/>
            <person name="Chapman S.B."/>
            <person name="Gearin G."/>
            <person name="Goldberg J."/>
            <person name="Griggs A."/>
            <person name="Gujja S."/>
            <person name="Hansen M."/>
            <person name="Heiman D."/>
            <person name="Howarth C."/>
            <person name="Larimer J."/>
            <person name="Lui A."/>
            <person name="MacDonald P.J.P."/>
            <person name="McCowen C."/>
            <person name="Montmayeur A."/>
            <person name="Murphy C."/>
            <person name="Neiman D."/>
            <person name="Pearson M."/>
            <person name="Priest M."/>
            <person name="Roberts A."/>
            <person name="Saif S."/>
            <person name="Shea T."/>
            <person name="Sisk P."/>
            <person name="Stolte C."/>
            <person name="Sykes S."/>
            <person name="Wortman J."/>
            <person name="Nusbaum C."/>
            <person name="Birren B."/>
        </authorList>
    </citation>
    <scope>NUCLEOTIDE SEQUENCE [LARGE SCALE GENOMIC DNA]</scope>
    <source>
        <strain evidence="8 9">OT 569</strain>
    </source>
</reference>
<name>M2Q135_9FIRM</name>
<dbReference type="InterPro" id="IPR036388">
    <property type="entry name" value="WH-like_DNA-bd_sf"/>
</dbReference>
<dbReference type="PRINTS" id="PR00037">
    <property type="entry name" value="HTHLACR"/>
</dbReference>
<dbReference type="PROSITE" id="PS51000">
    <property type="entry name" value="HTH_DEOR_2"/>
    <property type="match status" value="1"/>
</dbReference>
<evidence type="ECO:0000256" key="1">
    <source>
        <dbReference type="ARBA" id="ARBA00021390"/>
    </source>
</evidence>
<comment type="caution">
    <text evidence="8">The sequence shown here is derived from an EMBL/GenBank/DDBJ whole genome shotgun (WGS) entry which is preliminary data.</text>
</comment>
<organism evidence="8 9">
    <name type="scientific">Eggerthia catenaformis OT 569 = DSM 20559</name>
    <dbReference type="NCBI Taxonomy" id="999415"/>
    <lineage>
        <taxon>Bacteria</taxon>
        <taxon>Bacillati</taxon>
        <taxon>Bacillota</taxon>
        <taxon>Erysipelotrichia</taxon>
        <taxon>Erysipelotrichales</taxon>
        <taxon>Coprobacillaceae</taxon>
        <taxon>Eggerthia</taxon>
    </lineage>
</organism>